<dbReference type="EMBL" id="BSYR01000101">
    <property type="protein sequence ID" value="GMJ16121.1"/>
    <property type="molecule type" value="Genomic_DNA"/>
</dbReference>
<dbReference type="PANTHER" id="PTHR35317:SF27">
    <property type="entry name" value="RETROVIRUS-RELATED POL POLYPROTEIN FROM TRANSPOSON TNT 1-94"/>
    <property type="match status" value="1"/>
</dbReference>
<evidence type="ECO:0000313" key="1">
    <source>
        <dbReference type="EMBL" id="GMJ16121.1"/>
    </source>
</evidence>
<gene>
    <name evidence="1" type="ORF">HRI_005281300</name>
</gene>
<reference evidence="1" key="1">
    <citation type="submission" date="2023-05" db="EMBL/GenBank/DDBJ databases">
        <title>Genome and transcriptome analyses reveal genes involved in the formation of fine ridges on petal epidermal cells in Hibiscus trionum.</title>
        <authorList>
            <person name="Koshimizu S."/>
            <person name="Masuda S."/>
            <person name="Ishii T."/>
            <person name="Shirasu K."/>
            <person name="Hoshino A."/>
            <person name="Arita M."/>
        </authorList>
    </citation>
    <scope>NUCLEOTIDE SEQUENCE</scope>
    <source>
        <strain evidence="1">Hamamatsu line</strain>
    </source>
</reference>
<dbReference type="Proteomes" id="UP001165190">
    <property type="component" value="Unassembled WGS sequence"/>
</dbReference>
<evidence type="ECO:0008006" key="3">
    <source>
        <dbReference type="Google" id="ProtNLM"/>
    </source>
</evidence>
<proteinExistence type="predicted"/>
<accession>A0A9W7MY28</accession>
<sequence>MSQHHNDSDRFVQPAIPRFDGHYDHWSMLIENFLRSKEYWPVVESEIQEPEVGINLSDAQKAEIKTQKLKDLKDKTYLFQAIDRSILETILCKYTAKHIWDSMKKKYQSNARAKRALLQTLRGEFETLRMKPGETISDYFSRTMAIVNKMRTYAEKLEDVVVIEKILRSLLPKYNFVVCSIEESKDLDILSIDELENSLMIHESKFALQEQEKQALQAVST</sequence>
<organism evidence="1 2">
    <name type="scientific">Hibiscus trionum</name>
    <name type="common">Flower of an hour</name>
    <dbReference type="NCBI Taxonomy" id="183268"/>
    <lineage>
        <taxon>Eukaryota</taxon>
        <taxon>Viridiplantae</taxon>
        <taxon>Streptophyta</taxon>
        <taxon>Embryophyta</taxon>
        <taxon>Tracheophyta</taxon>
        <taxon>Spermatophyta</taxon>
        <taxon>Magnoliopsida</taxon>
        <taxon>eudicotyledons</taxon>
        <taxon>Gunneridae</taxon>
        <taxon>Pentapetalae</taxon>
        <taxon>rosids</taxon>
        <taxon>malvids</taxon>
        <taxon>Malvales</taxon>
        <taxon>Malvaceae</taxon>
        <taxon>Malvoideae</taxon>
        <taxon>Hibiscus</taxon>
    </lineage>
</organism>
<dbReference type="OrthoDB" id="1000804at2759"/>
<dbReference type="AlphaFoldDB" id="A0A9W7MY28"/>
<dbReference type="Pfam" id="PF14223">
    <property type="entry name" value="Retrotran_gag_2"/>
    <property type="match status" value="1"/>
</dbReference>
<name>A0A9W7MY28_HIBTR</name>
<protein>
    <recommendedName>
        <fullName evidence="3">Retrovirus-related Pol polyprotein from transposon TNT 1-94</fullName>
    </recommendedName>
</protein>
<evidence type="ECO:0000313" key="2">
    <source>
        <dbReference type="Proteomes" id="UP001165190"/>
    </source>
</evidence>
<dbReference type="PANTHER" id="PTHR35317">
    <property type="entry name" value="OS04G0629600 PROTEIN"/>
    <property type="match status" value="1"/>
</dbReference>
<keyword evidence="2" id="KW-1185">Reference proteome</keyword>
<comment type="caution">
    <text evidence="1">The sequence shown here is derived from an EMBL/GenBank/DDBJ whole genome shotgun (WGS) entry which is preliminary data.</text>
</comment>